<dbReference type="Proteomes" id="UP000008370">
    <property type="component" value="Unassembled WGS sequence"/>
</dbReference>
<accession>K5X6H3</accession>
<keyword evidence="1" id="KW-0175">Coiled coil</keyword>
<evidence type="ECO:0000256" key="1">
    <source>
        <dbReference type="SAM" id="Coils"/>
    </source>
</evidence>
<evidence type="ECO:0000313" key="3">
    <source>
        <dbReference type="Proteomes" id="UP000008370"/>
    </source>
</evidence>
<dbReference type="InParanoid" id="K5X6H3"/>
<reference evidence="2 3" key="1">
    <citation type="journal article" date="2012" name="BMC Genomics">
        <title>Comparative genomics of the white-rot fungi, Phanerochaete carnosa and P. chrysosporium, to elucidate the genetic basis of the distinct wood types they colonize.</title>
        <authorList>
            <person name="Suzuki H."/>
            <person name="MacDonald J."/>
            <person name="Syed K."/>
            <person name="Salamov A."/>
            <person name="Hori C."/>
            <person name="Aerts A."/>
            <person name="Henrissat B."/>
            <person name="Wiebenga A."/>
            <person name="vanKuyk P.A."/>
            <person name="Barry K."/>
            <person name="Lindquist E."/>
            <person name="LaButti K."/>
            <person name="Lapidus A."/>
            <person name="Lucas S."/>
            <person name="Coutinho P."/>
            <person name="Gong Y."/>
            <person name="Samejima M."/>
            <person name="Mahadevan R."/>
            <person name="Abou-Zaid M."/>
            <person name="de Vries R.P."/>
            <person name="Igarashi K."/>
            <person name="Yadav J.S."/>
            <person name="Grigoriev I.V."/>
            <person name="Master E.R."/>
        </authorList>
    </citation>
    <scope>NUCLEOTIDE SEQUENCE [LARGE SCALE GENOMIC DNA]</scope>
    <source>
        <strain evidence="2 3">HHB-10118-sp</strain>
    </source>
</reference>
<dbReference type="STRING" id="650164.K5X6H3"/>
<proteinExistence type="predicted"/>
<dbReference type="EMBL" id="JH930470">
    <property type="protein sequence ID" value="EKM58457.1"/>
    <property type="molecule type" value="Genomic_DNA"/>
</dbReference>
<feature type="coiled-coil region" evidence="1">
    <location>
        <begin position="49"/>
        <end position="126"/>
    </location>
</feature>
<sequence>MDALQIFRRSMRDFDPVFDSRQYRVGASPMPLAFAGDSTMLTTAVAHGFAELKNEIAHLYAQRREYQKVTDAVVRERECRLRKQQADKQRELSAEQTRCKQLEEKLRAADEAATAAQAEYKKLGSELKATKISKRRQTALFRERAIECDHKDIQLQFSLHEAKFMADWAKQCNEIVETQRSFVMRKRDAAEKQVSNLMSERDAIAVKLVDLEKRLHIKKANLSLVATAFASAREEVSSLQERLRKKDAWAVKMAQGHFCEIQELEDGFIQSQDFLDAQAAQTAAGQTMHAAALRSIESKDIALEEAERAAREQAEDFRGQLKEMRRLLEDANMTISLQVDQIRQLSAERDDYKARAEEAAERARNEKTEKDALAEELRHAKEDIAGSQAKATQLRAAKVALQAQLTTERDAHAKACRELEATQTRISLMVDELEMLRSSMDAAREDTDKIRRELEVSGARIELLVDERDALKAKLSAARSETRDTRRELIAAEARAELIIDERDRLRDEEERLRRENAFLISQFGRAQAASSAPLALGISQKRDLPEDEDENAIQAPPCKKAKLDSAIEDLIVAVVVVLPASDSELNVNAAVAVSYP</sequence>
<organism evidence="2 3">
    <name type="scientific">Phanerochaete carnosa (strain HHB-10118-sp)</name>
    <name type="common">White-rot fungus</name>
    <name type="synonym">Peniophora carnosa</name>
    <dbReference type="NCBI Taxonomy" id="650164"/>
    <lineage>
        <taxon>Eukaryota</taxon>
        <taxon>Fungi</taxon>
        <taxon>Dikarya</taxon>
        <taxon>Basidiomycota</taxon>
        <taxon>Agaricomycotina</taxon>
        <taxon>Agaricomycetes</taxon>
        <taxon>Polyporales</taxon>
        <taxon>Phanerochaetaceae</taxon>
        <taxon>Phanerochaete</taxon>
    </lineage>
</organism>
<keyword evidence="3" id="KW-1185">Reference proteome</keyword>
<dbReference type="AlphaFoldDB" id="K5X6H3"/>
<gene>
    <name evidence="2" type="ORF">PHACADRAFT_89965</name>
</gene>
<protein>
    <submittedName>
        <fullName evidence="2">Uncharacterized protein</fullName>
    </submittedName>
</protein>
<dbReference type="HOGENOM" id="CLU_457163_0_0_1"/>
<feature type="coiled-coil region" evidence="1">
    <location>
        <begin position="433"/>
        <end position="523"/>
    </location>
</feature>
<name>K5X6H3_PHACS</name>
<dbReference type="KEGG" id="pco:PHACADRAFT_89965"/>
<evidence type="ECO:0000313" key="2">
    <source>
        <dbReference type="EMBL" id="EKM58457.1"/>
    </source>
</evidence>
<dbReference type="GeneID" id="18920668"/>
<feature type="coiled-coil region" evidence="1">
    <location>
        <begin position="296"/>
        <end position="390"/>
    </location>
</feature>
<dbReference type="RefSeq" id="XP_007393769.1">
    <property type="nucleotide sequence ID" value="XM_007393707.1"/>
</dbReference>